<dbReference type="eggNOG" id="ENOG5033HBX">
    <property type="taxonomic scope" value="Bacteria"/>
</dbReference>
<evidence type="ECO:0000256" key="1">
    <source>
        <dbReference type="SAM" id="Phobius"/>
    </source>
</evidence>
<proteinExistence type="predicted"/>
<dbReference type="Proteomes" id="UP000050398">
    <property type="component" value="Unassembled WGS sequence"/>
</dbReference>
<protein>
    <submittedName>
        <fullName evidence="2">Uncharacterized protein</fullName>
    </submittedName>
</protein>
<feature type="transmembrane region" description="Helical" evidence="1">
    <location>
        <begin position="25"/>
        <end position="45"/>
    </location>
</feature>
<sequence>MDVFLVYLFVATATPLFLWVEHRKWAVLHIPFVIALWSVFIYYVAVPELGGWGHVTLWSLFVANLAFAHIAAFMLYAVPFIQKQRKKKSTTVRNF</sequence>
<feature type="transmembrane region" description="Helical" evidence="1">
    <location>
        <begin position="57"/>
        <end position="78"/>
    </location>
</feature>
<dbReference type="AlphaFoldDB" id="A0A0P6WDG2"/>
<dbReference type="OrthoDB" id="2680024at2"/>
<gene>
    <name evidence="2" type="ORF">AM506_13965</name>
</gene>
<dbReference type="InterPro" id="IPR020185">
    <property type="entry name" value="Spore_morphogenesis_YwcE"/>
</dbReference>
<dbReference type="Pfam" id="PF17368">
    <property type="entry name" value="YwcE"/>
    <property type="match status" value="1"/>
</dbReference>
<keyword evidence="1" id="KW-0812">Transmembrane</keyword>
<reference evidence="2 3" key="1">
    <citation type="submission" date="2015-08" db="EMBL/GenBank/DDBJ databases">
        <title>Draft Genome Sequence of Bacillus vietnamensis UCD-SED5.</title>
        <authorList>
            <person name="Lee R.D."/>
            <person name="Jospin G."/>
            <person name="Lang J.M."/>
            <person name="Coil D.A."/>
            <person name="Eisen J.A."/>
        </authorList>
    </citation>
    <scope>NUCLEOTIDE SEQUENCE [LARGE SCALE GENOMIC DNA]</scope>
    <source>
        <strain evidence="2 3">UCD-SED5</strain>
    </source>
</reference>
<evidence type="ECO:0000313" key="2">
    <source>
        <dbReference type="EMBL" id="KPL59041.1"/>
    </source>
</evidence>
<keyword evidence="1" id="KW-1133">Transmembrane helix</keyword>
<evidence type="ECO:0000313" key="3">
    <source>
        <dbReference type="Proteomes" id="UP000050398"/>
    </source>
</evidence>
<organism evidence="2 3">
    <name type="scientific">Rossellomorea vietnamensis</name>
    <dbReference type="NCBI Taxonomy" id="218284"/>
    <lineage>
        <taxon>Bacteria</taxon>
        <taxon>Bacillati</taxon>
        <taxon>Bacillota</taxon>
        <taxon>Bacilli</taxon>
        <taxon>Bacillales</taxon>
        <taxon>Bacillaceae</taxon>
        <taxon>Rossellomorea</taxon>
    </lineage>
</organism>
<comment type="caution">
    <text evidence="2">The sequence shown here is derived from an EMBL/GenBank/DDBJ whole genome shotgun (WGS) entry which is preliminary data.</text>
</comment>
<dbReference type="EMBL" id="LIXZ01000010">
    <property type="protein sequence ID" value="KPL59041.1"/>
    <property type="molecule type" value="Genomic_DNA"/>
</dbReference>
<accession>A0A0P6WDG2</accession>
<keyword evidence="1" id="KW-0472">Membrane</keyword>
<dbReference type="PATRIC" id="fig|218284.4.peg.4550"/>
<name>A0A0P6WDG2_9BACI</name>
<dbReference type="RefSeq" id="WP_060673104.1">
    <property type="nucleotide sequence ID" value="NZ_JBCNGU010000015.1"/>
</dbReference>